<comment type="caution">
    <text evidence="1">The sequence shown here is derived from an EMBL/GenBank/DDBJ whole genome shotgun (WGS) entry which is preliminary data.</text>
</comment>
<protein>
    <recommendedName>
        <fullName evidence="3">Thiol-activated cytolysin</fullName>
    </recommendedName>
</protein>
<dbReference type="GO" id="GO:0015485">
    <property type="term" value="F:cholesterol binding"/>
    <property type="evidence" value="ECO:0007669"/>
    <property type="project" value="InterPro"/>
</dbReference>
<dbReference type="SUPFAM" id="SSF56978">
    <property type="entry name" value="Perfringolysin"/>
    <property type="match status" value="1"/>
</dbReference>
<evidence type="ECO:0000313" key="1">
    <source>
        <dbReference type="EMBL" id="KIO75826.1"/>
    </source>
</evidence>
<dbReference type="InterPro" id="IPR001869">
    <property type="entry name" value="Thiol_cytolysin"/>
</dbReference>
<dbReference type="STRING" id="1503925.TH53_18175"/>
<dbReference type="Gene3D" id="3.40.30.40">
    <property type="entry name" value="Perfringolysin"/>
    <property type="match status" value="1"/>
</dbReference>
<dbReference type="OrthoDB" id="740297at2"/>
<dbReference type="Proteomes" id="UP000032049">
    <property type="component" value="Unassembled WGS sequence"/>
</dbReference>
<name>A0A0D0GN24_9SPHI</name>
<dbReference type="Gene3D" id="3.90.840.10">
    <property type="entry name" value="Thiol-activated cytolysin superfamily/Thiol-activated cytolysin, alpha-beta domain"/>
    <property type="match status" value="1"/>
</dbReference>
<dbReference type="InterPro" id="IPR036359">
    <property type="entry name" value="Thiol_cytolysin_sf"/>
</dbReference>
<sequence length="381" mass="41469">MKKVNLLSILVIGLAVSCKKEAKIASNDANEQNKDSQLSVFQDRKIIENPMIEIGKGSNLNFSQLLNNQKASSGIVRDSVWSNNEGKTVFVETDDVMVSNENWDLAYPGAIFNSKSIVNGYLFNPLSVRDYDPLPIRASLSIPGTNVGGTIENPDISSARDFVGQVIARQGTVPQINSFSYTSNQFTDYNELKYTFGANVDIGKIVSIGVNGGGTKIKARTGVIAKFVQENFTVDMSLPKKTELISVSDANSLMGEYAPVYVNSVTYGRFGVFMAETDASYQDFNVAFKAGLNIGIVKSDINVTSAQKELLDKAKITIYMKFGPGQAYVATVNGYDAFKNAILAGASVTSDSYGGPISFRMRNLKNFALFKTIFKINLANN</sequence>
<accession>A0A0D0GN24</accession>
<gene>
    <name evidence="1" type="ORF">TH53_18175</name>
</gene>
<reference evidence="1 2" key="1">
    <citation type="submission" date="2015-01" db="EMBL/GenBank/DDBJ databases">
        <title>Draft genome sequence of Pedobacter sp. NL19 isolated from sludge of an effluent treatment pond in an abandoned uranium mine.</title>
        <authorList>
            <person name="Santos T."/>
            <person name="Caetano T."/>
            <person name="Covas C."/>
            <person name="Cruz A."/>
            <person name="Mendo S."/>
        </authorList>
    </citation>
    <scope>NUCLEOTIDE SEQUENCE [LARGE SCALE GENOMIC DNA]</scope>
    <source>
        <strain evidence="1 2">NL19</strain>
    </source>
</reference>
<evidence type="ECO:0008006" key="3">
    <source>
        <dbReference type="Google" id="ProtNLM"/>
    </source>
</evidence>
<dbReference type="EMBL" id="JXRA01000080">
    <property type="protein sequence ID" value="KIO75826.1"/>
    <property type="molecule type" value="Genomic_DNA"/>
</dbReference>
<dbReference type="InterPro" id="IPR036363">
    <property type="entry name" value="Thiol_cytolysin_ab_sf"/>
</dbReference>
<dbReference type="PROSITE" id="PS51257">
    <property type="entry name" value="PROKAR_LIPOPROTEIN"/>
    <property type="match status" value="1"/>
</dbReference>
<dbReference type="AlphaFoldDB" id="A0A0D0GN24"/>
<organism evidence="1 2">
    <name type="scientific">Pedobacter lusitanus</name>
    <dbReference type="NCBI Taxonomy" id="1503925"/>
    <lineage>
        <taxon>Bacteria</taxon>
        <taxon>Pseudomonadati</taxon>
        <taxon>Bacteroidota</taxon>
        <taxon>Sphingobacteriia</taxon>
        <taxon>Sphingobacteriales</taxon>
        <taxon>Sphingobacteriaceae</taxon>
        <taxon>Pedobacter</taxon>
    </lineage>
</organism>
<keyword evidence="2" id="KW-1185">Reference proteome</keyword>
<proteinExistence type="predicted"/>
<evidence type="ECO:0000313" key="2">
    <source>
        <dbReference type="Proteomes" id="UP000032049"/>
    </source>
</evidence>
<dbReference type="Pfam" id="PF01289">
    <property type="entry name" value="Thiol_cytolysin"/>
    <property type="match status" value="1"/>
</dbReference>
<dbReference type="RefSeq" id="WP_041884039.1">
    <property type="nucleotide sequence ID" value="NZ_CP157278.1"/>
</dbReference>